<proteinExistence type="predicted"/>
<accession>A0A346XZE8</accession>
<evidence type="ECO:0000313" key="3">
    <source>
        <dbReference type="Proteomes" id="UP000264006"/>
    </source>
</evidence>
<evidence type="ECO:0000256" key="1">
    <source>
        <dbReference type="SAM" id="MobiDB-lite"/>
    </source>
</evidence>
<dbReference type="EMBL" id="CP031165">
    <property type="protein sequence ID" value="AXV07595.1"/>
    <property type="molecule type" value="Genomic_DNA"/>
</dbReference>
<gene>
    <name evidence="2" type="ORF">DVS28_a2916</name>
</gene>
<keyword evidence="3" id="KW-1185">Reference proteome</keyword>
<sequence length="59" mass="6375">MRIGDHTNPASPVGATCTGVRTVSLPTERHASPRRPPLYDSPGVDDVGAAHSWDADRWH</sequence>
<dbReference type="AlphaFoldDB" id="A0A346XZE8"/>
<organism evidence="2 3">
    <name type="scientific">Euzebya pacifica</name>
    <dbReference type="NCBI Taxonomy" id="1608957"/>
    <lineage>
        <taxon>Bacteria</taxon>
        <taxon>Bacillati</taxon>
        <taxon>Actinomycetota</taxon>
        <taxon>Nitriliruptoria</taxon>
        <taxon>Euzebyales</taxon>
    </lineage>
</organism>
<feature type="region of interest" description="Disordered" evidence="1">
    <location>
        <begin position="1"/>
        <end position="59"/>
    </location>
</feature>
<reference evidence="2 3" key="1">
    <citation type="submission" date="2018-09" db="EMBL/GenBank/DDBJ databases">
        <title>Complete genome sequence of Euzebya sp. DY32-46 isolated from seawater of Pacific Ocean.</title>
        <authorList>
            <person name="Xu L."/>
            <person name="Wu Y.-H."/>
            <person name="Xu X.-W."/>
        </authorList>
    </citation>
    <scope>NUCLEOTIDE SEQUENCE [LARGE SCALE GENOMIC DNA]</scope>
    <source>
        <strain evidence="2 3">DY32-46</strain>
    </source>
</reference>
<dbReference type="KEGG" id="euz:DVS28_a2916"/>
<evidence type="ECO:0000313" key="2">
    <source>
        <dbReference type="EMBL" id="AXV07595.1"/>
    </source>
</evidence>
<dbReference type="Proteomes" id="UP000264006">
    <property type="component" value="Chromosome"/>
</dbReference>
<protein>
    <submittedName>
        <fullName evidence="2">Uncharacterized protein</fullName>
    </submittedName>
</protein>
<name>A0A346XZE8_9ACTN</name>